<dbReference type="Gene3D" id="2.10.70.10">
    <property type="entry name" value="Complement Module, domain 1"/>
    <property type="match status" value="1"/>
</dbReference>
<dbReference type="InterPro" id="IPR000436">
    <property type="entry name" value="Sushi_SCR_CCP_dom"/>
</dbReference>
<dbReference type="InterPro" id="IPR001846">
    <property type="entry name" value="VWF_type-D"/>
</dbReference>
<organism evidence="14 15">
    <name type="scientific">Halocaridina rubra</name>
    <name type="common">Hawaiian red shrimp</name>
    <dbReference type="NCBI Taxonomy" id="373956"/>
    <lineage>
        <taxon>Eukaryota</taxon>
        <taxon>Metazoa</taxon>
        <taxon>Ecdysozoa</taxon>
        <taxon>Arthropoda</taxon>
        <taxon>Crustacea</taxon>
        <taxon>Multicrustacea</taxon>
        <taxon>Malacostraca</taxon>
        <taxon>Eumalacostraca</taxon>
        <taxon>Eucarida</taxon>
        <taxon>Decapoda</taxon>
        <taxon>Pleocyemata</taxon>
        <taxon>Caridea</taxon>
        <taxon>Atyoidea</taxon>
        <taxon>Atyidae</taxon>
        <taxon>Halocaridina</taxon>
    </lineage>
</organism>
<proteinExistence type="predicted"/>
<feature type="domain" description="VWFD" evidence="13">
    <location>
        <begin position="883"/>
        <end position="1092"/>
    </location>
</feature>
<feature type="signal peptide" evidence="9">
    <location>
        <begin position="1"/>
        <end position="19"/>
    </location>
</feature>
<feature type="region of interest" description="Disordered" evidence="7">
    <location>
        <begin position="1312"/>
        <end position="1349"/>
    </location>
</feature>
<feature type="compositionally biased region" description="Basic and acidic residues" evidence="7">
    <location>
        <begin position="129"/>
        <end position="144"/>
    </location>
</feature>
<evidence type="ECO:0000256" key="2">
    <source>
        <dbReference type="ARBA" id="ARBA00022692"/>
    </source>
</evidence>
<dbReference type="Pfam" id="PF03782">
    <property type="entry name" value="AMOP"/>
    <property type="match status" value="1"/>
</dbReference>
<dbReference type="Proteomes" id="UP001381693">
    <property type="component" value="Unassembled WGS sequence"/>
</dbReference>
<dbReference type="SMART" id="SM00723">
    <property type="entry name" value="AMOP"/>
    <property type="match status" value="1"/>
</dbReference>
<dbReference type="SMART" id="SM00216">
    <property type="entry name" value="VWD"/>
    <property type="match status" value="1"/>
</dbReference>
<dbReference type="SMART" id="SM00539">
    <property type="entry name" value="NIDO"/>
    <property type="match status" value="1"/>
</dbReference>
<feature type="compositionally biased region" description="Basic and acidic residues" evidence="7">
    <location>
        <begin position="103"/>
        <end position="113"/>
    </location>
</feature>
<dbReference type="PROSITE" id="PS51220">
    <property type="entry name" value="NIDO"/>
    <property type="match status" value="1"/>
</dbReference>
<feature type="region of interest" description="Disordered" evidence="7">
    <location>
        <begin position="17"/>
        <end position="177"/>
    </location>
</feature>
<dbReference type="InterPro" id="IPR003886">
    <property type="entry name" value="NIDO_dom"/>
</dbReference>
<dbReference type="PANTHER" id="PTHR13802:SF52">
    <property type="entry name" value="MUCIN-4"/>
    <property type="match status" value="1"/>
</dbReference>
<evidence type="ECO:0000256" key="3">
    <source>
        <dbReference type="ARBA" id="ARBA00022989"/>
    </source>
</evidence>
<dbReference type="Pfam" id="PF06119">
    <property type="entry name" value="NIDO"/>
    <property type="match status" value="1"/>
</dbReference>
<sequence>MRLGLSLALALMLLGSVATAEDPGNTEEGLKDSVEENAEKVPAPIQSDGKSGEDSDETGVNPTLIPREEKKNTGEESMEEETAKPGISQGAKPGINQASIPSEEEKTVDRNSDEETEETEEKPIPVPSEEEKTVEGERDKDSAKPRSGRLRMAPIPSEETKAKAGNIDRNSANSGRHLQPFQNVVSSINSRNSEYDFTVISNPRSLNIPYTITKEKLDELRTQLMYPYRDWDEKGGLGDLEFNINTQNTRVHKQLTFLLPFFGFGLNYTWVSINGFLGFSDAPFNWESYPLIFPVEEWPDKADPSFIGPFYSKCNIGKQLPNEQDPRRPGVYWRLETDLPTRTDQVGVEIRERLKWDIRNGIVGAAIFSPKHAIIVTWKNVTFVGGYSNSNAKYVTNTFQLVVTTDEIRTYAMFNYEYMSWTSHTEAGGSIDNGQGGTPAFVGFNAGNGTRAFEYTPYSQATYIRDLMTAGNTNGHPGRHIFRIDEKVLAGCCRREEDLKSYPLTFAPENGNMLGGTLVNVTGPCFKLTDNVRCQFDTTVVEGNILNKNKAVCIMPRLFVSGYVDFAISINKGPYFWKGKFFVETPLTAPEGIWFKEDNYQIHSPETLDINWLAGNLTMDWNSQVMISLWGYREISIKPELIYIDTIVEGAPNTGKYIILPSDYANRDNYDKTDLEMGMLMINLTTPEPAYGLEQSTILWSRPIPLAWYFRFQWEKKFGSFWTQAMCDRWIESDRNLRNFAYEVERCPCLLTQAVADKGRFLPDFTCDQDGNSECIYHYGAQHCVRTALPNKDGAGQQCCYDRDGYLMMTADKMWGGHPHRAHNLGKTPFDEANKVPSLSHWYHDVIPFYTCCKWQGEQSPGCVTYRFQRRASQDCVGYTTPYAATVFGDPHIYTYDGLQYSFNGKGEYVLTRVDSPKYKIDIQGRFEQIDKNYLGESRGSMLTAIAARDNVSSVVEIRRRPTDAIWRYHLDVIVDGERIYFDRYSQKIQQFRECVVYTPSNILNQSHVIVMFSSGVGVEVMENRGFLGSRVYLPLSFTNTTRGLFGNFTFDAMDDLALPDGTDGPQFMGDNFKNIHDEFGLKWVLDDTEDPDKGRSLFSHHNFRSSNYYFDPDYNPEYQLFPILSGNATTPMEEINKVCGDSYQCYFDFVVTLRRDFAMMTKYYQDQYVNINERGLVDVSSCGALTTPRHGRKSTFNFLSGAEVKFDCDPGYVLLGEQRRWCYASGEWNWPEDGEATCITEKEYLSMHAGITAGTVLAVLLPVLIALLCLGTYMRHKHKKKAEELDTYIYRKRRTGRDSFRRIISRLPSNANAKHSDEARQPMNVRPGQSDVGLPYIVEGTGLSDTEV</sequence>
<dbReference type="PANTHER" id="PTHR13802">
    <property type="entry name" value="MUCIN 4-RELATED"/>
    <property type="match status" value="1"/>
</dbReference>
<dbReference type="PROSITE" id="PS50923">
    <property type="entry name" value="SUSHI"/>
    <property type="match status" value="1"/>
</dbReference>
<dbReference type="Pfam" id="PF01833">
    <property type="entry name" value="TIG"/>
    <property type="match status" value="1"/>
</dbReference>
<comment type="subcellular location">
    <subcellularLocation>
        <location evidence="1">Membrane</location>
    </subcellularLocation>
</comment>
<reference evidence="14 15" key="1">
    <citation type="submission" date="2023-11" db="EMBL/GenBank/DDBJ databases">
        <title>Halocaridina rubra genome assembly.</title>
        <authorList>
            <person name="Smith C."/>
        </authorList>
    </citation>
    <scope>NUCLEOTIDE SEQUENCE [LARGE SCALE GENOMIC DNA]</scope>
    <source>
        <strain evidence="14">EP-1</strain>
        <tissue evidence="14">Whole</tissue>
    </source>
</reference>
<dbReference type="PROSITE" id="PS51233">
    <property type="entry name" value="VWFD"/>
    <property type="match status" value="1"/>
</dbReference>
<keyword evidence="5" id="KW-1015">Disulfide bond</keyword>
<feature type="chain" id="PRO_5042915095" description="Protein mesh" evidence="9">
    <location>
        <begin position="20"/>
        <end position="1349"/>
    </location>
</feature>
<keyword evidence="4 8" id="KW-0472">Membrane</keyword>
<protein>
    <recommendedName>
        <fullName evidence="16">Protein mesh</fullName>
    </recommendedName>
</protein>
<feature type="compositionally biased region" description="Basic and acidic residues" evidence="7">
    <location>
        <begin position="28"/>
        <end position="39"/>
    </location>
</feature>
<keyword evidence="2 8" id="KW-0812">Transmembrane</keyword>
<comment type="caution">
    <text evidence="14">The sequence shown here is derived from an EMBL/GenBank/DDBJ whole genome shotgun (WGS) entry which is preliminary data.</text>
</comment>
<keyword evidence="15" id="KW-1185">Reference proteome</keyword>
<comment type="caution">
    <text evidence="6">Lacks conserved residue(s) required for the propagation of feature annotation.</text>
</comment>
<evidence type="ECO:0000256" key="4">
    <source>
        <dbReference type="ARBA" id="ARBA00023136"/>
    </source>
</evidence>
<dbReference type="GO" id="GO:0007160">
    <property type="term" value="P:cell-matrix adhesion"/>
    <property type="evidence" value="ECO:0007669"/>
    <property type="project" value="InterPro"/>
</dbReference>
<evidence type="ECO:0000259" key="12">
    <source>
        <dbReference type="PROSITE" id="PS51220"/>
    </source>
</evidence>
<dbReference type="InterPro" id="IPR014756">
    <property type="entry name" value="Ig_E-set"/>
</dbReference>
<dbReference type="Pfam" id="PF00094">
    <property type="entry name" value="VWD"/>
    <property type="match status" value="1"/>
</dbReference>
<feature type="domain" description="NIDO" evidence="12">
    <location>
        <begin position="309"/>
        <end position="487"/>
    </location>
</feature>
<dbReference type="Gene3D" id="2.60.40.10">
    <property type="entry name" value="Immunoglobulins"/>
    <property type="match status" value="1"/>
</dbReference>
<evidence type="ECO:0000313" key="15">
    <source>
        <dbReference type="Proteomes" id="UP001381693"/>
    </source>
</evidence>
<keyword evidence="6" id="KW-0768">Sushi</keyword>
<evidence type="ECO:0008006" key="16">
    <source>
        <dbReference type="Google" id="ProtNLM"/>
    </source>
</evidence>
<keyword evidence="9" id="KW-0732">Signal</keyword>
<dbReference type="Pfam" id="PF23263">
    <property type="entry name" value="C8-3_MUC4"/>
    <property type="match status" value="1"/>
</dbReference>
<dbReference type="InterPro" id="IPR035976">
    <property type="entry name" value="Sushi/SCR/CCP_sf"/>
</dbReference>
<evidence type="ECO:0000259" key="11">
    <source>
        <dbReference type="PROSITE" id="PS50923"/>
    </source>
</evidence>
<evidence type="ECO:0000256" key="1">
    <source>
        <dbReference type="ARBA" id="ARBA00004370"/>
    </source>
</evidence>
<feature type="transmembrane region" description="Helical" evidence="8">
    <location>
        <begin position="1248"/>
        <end position="1272"/>
    </location>
</feature>
<dbReference type="InterPro" id="IPR056619">
    <property type="entry name" value="C8-3_MUC4"/>
</dbReference>
<name>A0AAN8XIH5_HALRR</name>
<evidence type="ECO:0000256" key="5">
    <source>
        <dbReference type="ARBA" id="ARBA00023157"/>
    </source>
</evidence>
<dbReference type="Pfam" id="PF00084">
    <property type="entry name" value="Sushi"/>
    <property type="match status" value="1"/>
</dbReference>
<dbReference type="SUPFAM" id="SSF57535">
    <property type="entry name" value="Complement control module/SCR domain"/>
    <property type="match status" value="1"/>
</dbReference>
<evidence type="ECO:0000256" key="6">
    <source>
        <dbReference type="PROSITE-ProRule" id="PRU00302"/>
    </source>
</evidence>
<dbReference type="SUPFAM" id="SSF81296">
    <property type="entry name" value="E set domains"/>
    <property type="match status" value="1"/>
</dbReference>
<feature type="domain" description="AMOP" evidence="10">
    <location>
        <begin position="719"/>
        <end position="870"/>
    </location>
</feature>
<gene>
    <name evidence="14" type="ORF">SK128_016329</name>
</gene>
<dbReference type="InterPro" id="IPR005533">
    <property type="entry name" value="AMOP_dom"/>
</dbReference>
<evidence type="ECO:0000313" key="14">
    <source>
        <dbReference type="EMBL" id="KAK7080923.1"/>
    </source>
</evidence>
<evidence type="ECO:0000259" key="13">
    <source>
        <dbReference type="PROSITE" id="PS51233"/>
    </source>
</evidence>
<keyword evidence="3 8" id="KW-1133">Transmembrane helix</keyword>
<feature type="compositionally biased region" description="Polar residues" evidence="7">
    <location>
        <begin position="168"/>
        <end position="177"/>
    </location>
</feature>
<dbReference type="GO" id="GO:0016020">
    <property type="term" value="C:membrane"/>
    <property type="evidence" value="ECO:0007669"/>
    <property type="project" value="UniProtKB-SubCell"/>
</dbReference>
<accession>A0AAN8XIH5</accession>
<dbReference type="InterPro" id="IPR051495">
    <property type="entry name" value="Epithelial_Barrier/Signaling"/>
</dbReference>
<dbReference type="SMART" id="SM00032">
    <property type="entry name" value="CCP"/>
    <property type="match status" value="1"/>
</dbReference>
<feature type="domain" description="Sushi" evidence="11">
    <location>
        <begin position="1181"/>
        <end position="1241"/>
    </location>
</feature>
<evidence type="ECO:0000256" key="7">
    <source>
        <dbReference type="SAM" id="MobiDB-lite"/>
    </source>
</evidence>
<dbReference type="PROSITE" id="PS50856">
    <property type="entry name" value="AMOP"/>
    <property type="match status" value="1"/>
</dbReference>
<evidence type="ECO:0000259" key="10">
    <source>
        <dbReference type="PROSITE" id="PS50856"/>
    </source>
</evidence>
<dbReference type="InterPro" id="IPR002909">
    <property type="entry name" value="IPT_dom"/>
</dbReference>
<dbReference type="InterPro" id="IPR013783">
    <property type="entry name" value="Ig-like_fold"/>
</dbReference>
<evidence type="ECO:0000256" key="9">
    <source>
        <dbReference type="SAM" id="SignalP"/>
    </source>
</evidence>
<dbReference type="EMBL" id="JAXCGZ010005749">
    <property type="protein sequence ID" value="KAK7080923.1"/>
    <property type="molecule type" value="Genomic_DNA"/>
</dbReference>
<dbReference type="CDD" id="cd00033">
    <property type="entry name" value="CCP"/>
    <property type="match status" value="1"/>
</dbReference>
<evidence type="ECO:0000256" key="8">
    <source>
        <dbReference type="SAM" id="Phobius"/>
    </source>
</evidence>